<evidence type="ECO:0000256" key="1">
    <source>
        <dbReference type="SAM" id="Phobius"/>
    </source>
</evidence>
<dbReference type="EMBL" id="JACASE010000008">
    <property type="protein sequence ID" value="KAF6441174.1"/>
    <property type="molecule type" value="Genomic_DNA"/>
</dbReference>
<accession>A0A7J8F0B0</accession>
<reference evidence="2 3" key="1">
    <citation type="journal article" date="2020" name="Nature">
        <title>Six reference-quality genomes reveal evolution of bat adaptations.</title>
        <authorList>
            <person name="Jebb D."/>
            <person name="Huang Z."/>
            <person name="Pippel M."/>
            <person name="Hughes G.M."/>
            <person name="Lavrichenko K."/>
            <person name="Devanna P."/>
            <person name="Winkler S."/>
            <person name="Jermiin L.S."/>
            <person name="Skirmuntt E.C."/>
            <person name="Katzourakis A."/>
            <person name="Burkitt-Gray L."/>
            <person name="Ray D.A."/>
            <person name="Sullivan K.A.M."/>
            <person name="Roscito J.G."/>
            <person name="Kirilenko B.M."/>
            <person name="Davalos L.M."/>
            <person name="Corthals A.P."/>
            <person name="Power M.L."/>
            <person name="Jones G."/>
            <person name="Ransome R.D."/>
            <person name="Dechmann D.K.N."/>
            <person name="Locatelli A.G."/>
            <person name="Puechmaille S.J."/>
            <person name="Fedrigo O."/>
            <person name="Jarvis E.D."/>
            <person name="Hiller M."/>
            <person name="Vernes S.C."/>
            <person name="Myers E.W."/>
            <person name="Teeling E.C."/>
        </authorList>
    </citation>
    <scope>NUCLEOTIDE SEQUENCE [LARGE SCALE GENOMIC DNA]</scope>
    <source>
        <strain evidence="2">MRouAeg1</strain>
        <tissue evidence="2">Muscle</tissue>
    </source>
</reference>
<keyword evidence="1" id="KW-0472">Membrane</keyword>
<name>A0A7J8F0B0_ROUAE</name>
<organism evidence="2 3">
    <name type="scientific">Rousettus aegyptiacus</name>
    <name type="common">Egyptian fruit bat</name>
    <name type="synonym">Pteropus aegyptiacus</name>
    <dbReference type="NCBI Taxonomy" id="9407"/>
    <lineage>
        <taxon>Eukaryota</taxon>
        <taxon>Metazoa</taxon>
        <taxon>Chordata</taxon>
        <taxon>Craniata</taxon>
        <taxon>Vertebrata</taxon>
        <taxon>Euteleostomi</taxon>
        <taxon>Mammalia</taxon>
        <taxon>Eutheria</taxon>
        <taxon>Laurasiatheria</taxon>
        <taxon>Chiroptera</taxon>
        <taxon>Yinpterochiroptera</taxon>
        <taxon>Pteropodoidea</taxon>
        <taxon>Pteropodidae</taxon>
        <taxon>Rousettinae</taxon>
        <taxon>Rousettus</taxon>
    </lineage>
</organism>
<feature type="transmembrane region" description="Helical" evidence="1">
    <location>
        <begin position="6"/>
        <end position="24"/>
    </location>
</feature>
<protein>
    <submittedName>
        <fullName evidence="2">Uncharacterized protein</fullName>
    </submittedName>
</protein>
<sequence length="120" mass="14310">MPYCKYFFIYCAEHSVVISILILISFSFKRIFHVHFSSFFFLYSLFLELPLIRYGNFHIDCNFLISFLFSISLFLSCIFKSTFRCILSLLPSGPDIKLFFFFFCLRFLFPRGLSFSVTFL</sequence>
<feature type="transmembrane region" description="Helical" evidence="1">
    <location>
        <begin position="64"/>
        <end position="86"/>
    </location>
</feature>
<gene>
    <name evidence="2" type="ORF">HJG63_012324</name>
</gene>
<feature type="transmembrane region" description="Helical" evidence="1">
    <location>
        <begin position="31"/>
        <end position="52"/>
    </location>
</feature>
<evidence type="ECO:0000313" key="2">
    <source>
        <dbReference type="EMBL" id="KAF6441174.1"/>
    </source>
</evidence>
<keyword evidence="3" id="KW-1185">Reference proteome</keyword>
<dbReference type="AlphaFoldDB" id="A0A7J8F0B0"/>
<evidence type="ECO:0000313" key="3">
    <source>
        <dbReference type="Proteomes" id="UP000593571"/>
    </source>
</evidence>
<proteinExistence type="predicted"/>
<keyword evidence="1" id="KW-0812">Transmembrane</keyword>
<comment type="caution">
    <text evidence="2">The sequence shown here is derived from an EMBL/GenBank/DDBJ whole genome shotgun (WGS) entry which is preliminary data.</text>
</comment>
<dbReference type="Proteomes" id="UP000593571">
    <property type="component" value="Unassembled WGS sequence"/>
</dbReference>
<keyword evidence="1" id="KW-1133">Transmembrane helix</keyword>